<evidence type="ECO:0000256" key="1">
    <source>
        <dbReference type="ARBA" id="ARBA00008918"/>
    </source>
</evidence>
<dbReference type="AlphaFoldDB" id="A0A7X1AWK9"/>
<comment type="caution">
    <text evidence="3">The sequence shown here is derived from an EMBL/GenBank/DDBJ whole genome shotgun (WGS) entry which is preliminary data.</text>
</comment>
<organism evidence="3 4">
    <name type="scientific">Puniceicoccus vermicola</name>
    <dbReference type="NCBI Taxonomy" id="388746"/>
    <lineage>
        <taxon>Bacteria</taxon>
        <taxon>Pseudomonadati</taxon>
        <taxon>Verrucomicrobiota</taxon>
        <taxon>Opitutia</taxon>
        <taxon>Puniceicoccales</taxon>
        <taxon>Puniceicoccaceae</taxon>
        <taxon>Puniceicoccus</taxon>
    </lineage>
</organism>
<proteinExistence type="inferred from homology"/>
<accession>A0A7X1AWK9</accession>
<evidence type="ECO:0000259" key="2">
    <source>
        <dbReference type="Pfam" id="PF03364"/>
    </source>
</evidence>
<comment type="similarity">
    <text evidence="1">Belongs to the ribosome association toxin RatA family.</text>
</comment>
<dbReference type="RefSeq" id="WP_185692024.1">
    <property type="nucleotide sequence ID" value="NZ_JACHVA010000052.1"/>
</dbReference>
<sequence>MPFLQTEAIIPLPREEVFPFFALAENLEKITPDSLKFEILTPLPIEMEEGVLIDYRLRIGGIPQSWQTLISRWDPPFQFVDEQMKGPYRKWVHTHTFRECDAGTEMTDRVEYELPFGPLGKIAHPIIRRQLRKIFTHRNAVIGDFFTIPKSSGIVRGPIVFG</sequence>
<dbReference type="Gene3D" id="3.30.530.20">
    <property type="match status" value="1"/>
</dbReference>
<dbReference type="SUPFAM" id="SSF55961">
    <property type="entry name" value="Bet v1-like"/>
    <property type="match status" value="1"/>
</dbReference>
<dbReference type="CDD" id="cd07820">
    <property type="entry name" value="SRPBCC_3"/>
    <property type="match status" value="1"/>
</dbReference>
<keyword evidence="4" id="KW-1185">Reference proteome</keyword>
<reference evidence="3 4" key="1">
    <citation type="submission" date="2020-07" db="EMBL/GenBank/DDBJ databases">
        <authorList>
            <person name="Feng X."/>
        </authorList>
    </citation>
    <scope>NUCLEOTIDE SEQUENCE [LARGE SCALE GENOMIC DNA]</scope>
    <source>
        <strain evidence="3 4">JCM14086</strain>
    </source>
</reference>
<evidence type="ECO:0000313" key="3">
    <source>
        <dbReference type="EMBL" id="MBC2601306.1"/>
    </source>
</evidence>
<dbReference type="EMBL" id="JACHVA010000052">
    <property type="protein sequence ID" value="MBC2601306.1"/>
    <property type="molecule type" value="Genomic_DNA"/>
</dbReference>
<evidence type="ECO:0000313" key="4">
    <source>
        <dbReference type="Proteomes" id="UP000525652"/>
    </source>
</evidence>
<dbReference type="InterPro" id="IPR005031">
    <property type="entry name" value="COQ10_START"/>
</dbReference>
<protein>
    <submittedName>
        <fullName evidence="3">SRPBCC family protein</fullName>
    </submittedName>
</protein>
<feature type="domain" description="Coenzyme Q-binding protein COQ10 START" evidence="2">
    <location>
        <begin position="10"/>
        <end position="133"/>
    </location>
</feature>
<dbReference type="Proteomes" id="UP000525652">
    <property type="component" value="Unassembled WGS sequence"/>
</dbReference>
<gene>
    <name evidence="3" type="ORF">H5P30_05905</name>
</gene>
<dbReference type="Pfam" id="PF03364">
    <property type="entry name" value="Polyketide_cyc"/>
    <property type="match status" value="1"/>
</dbReference>
<dbReference type="InterPro" id="IPR023393">
    <property type="entry name" value="START-like_dom_sf"/>
</dbReference>
<name>A0A7X1AWK9_9BACT</name>